<dbReference type="Proteomes" id="UP001321125">
    <property type="component" value="Unassembled WGS sequence"/>
</dbReference>
<dbReference type="RefSeq" id="WP_268901415.1">
    <property type="nucleotide sequence ID" value="NZ_JAKNQT010000001.1"/>
</dbReference>
<accession>A0ABT4ISV0</accession>
<evidence type="ECO:0000313" key="1">
    <source>
        <dbReference type="EMBL" id="MCZ0926703.1"/>
    </source>
</evidence>
<protein>
    <submittedName>
        <fullName evidence="1">Uncharacterized protein</fullName>
    </submittedName>
</protein>
<keyword evidence="2" id="KW-1185">Reference proteome</keyword>
<proteinExistence type="predicted"/>
<comment type="caution">
    <text evidence="1">The sequence shown here is derived from an EMBL/GenBank/DDBJ whole genome shotgun (WGS) entry which is preliminary data.</text>
</comment>
<dbReference type="EMBL" id="JAKNQU010000002">
    <property type="protein sequence ID" value="MCZ0926703.1"/>
    <property type="molecule type" value="Genomic_DNA"/>
</dbReference>
<evidence type="ECO:0000313" key="2">
    <source>
        <dbReference type="Proteomes" id="UP001321125"/>
    </source>
</evidence>
<sequence length="82" mass="9520">MPVHKDRHVDTIAPLAATPKAHDEQARYQQLATLREFKERLATYSDIKQEWYRNPQALTPAQCTLTHAEPRPVPDRNLARMD</sequence>
<organism evidence="1 2">
    <name type="scientific">Vreelandella janggokensis</name>
    <dbReference type="NCBI Taxonomy" id="370767"/>
    <lineage>
        <taxon>Bacteria</taxon>
        <taxon>Pseudomonadati</taxon>
        <taxon>Pseudomonadota</taxon>
        <taxon>Gammaproteobacteria</taxon>
        <taxon>Oceanospirillales</taxon>
        <taxon>Halomonadaceae</taxon>
        <taxon>Vreelandella</taxon>
    </lineage>
</organism>
<reference evidence="1 2" key="1">
    <citation type="submission" date="2022-02" db="EMBL/GenBank/DDBJ databases">
        <title>Study of halophilic communities from a Mexican lake.</title>
        <authorList>
            <person name="Hernandez-Soto L.M."/>
            <person name="Martinez-Abarca F."/>
            <person name="Ramirez-Saad H.C."/>
            <person name="Aguirre-Garrido J.F."/>
        </authorList>
    </citation>
    <scope>NUCLEOTIDE SEQUENCE [LARGE SCALE GENOMIC DNA]</scope>
    <source>
        <strain evidence="1 2">Hjan13</strain>
    </source>
</reference>
<gene>
    <name evidence="1" type="ORF">L0635_06380</name>
</gene>
<name>A0ABT4ISV0_9GAMM</name>